<keyword evidence="1" id="KW-1133">Transmembrane helix</keyword>
<evidence type="ECO:0000313" key="2">
    <source>
        <dbReference type="EMBL" id="NDV01025.1"/>
    </source>
</evidence>
<gene>
    <name evidence="2" type="ORF">GZA08_08595</name>
</gene>
<dbReference type="RefSeq" id="WP_163892206.1">
    <property type="nucleotide sequence ID" value="NZ_JAAFYS010000002.1"/>
</dbReference>
<accession>A0A6B2JSM1</accession>
<feature type="transmembrane region" description="Helical" evidence="1">
    <location>
        <begin position="129"/>
        <end position="154"/>
    </location>
</feature>
<protein>
    <submittedName>
        <fullName evidence="2">DUF805 domain-containing protein</fullName>
    </submittedName>
</protein>
<dbReference type="EMBL" id="JAAGAB010000002">
    <property type="protein sequence ID" value="NDV01025.1"/>
    <property type="molecule type" value="Genomic_DNA"/>
</dbReference>
<feature type="transmembrane region" description="Helical" evidence="1">
    <location>
        <begin position="26"/>
        <end position="46"/>
    </location>
</feature>
<feature type="transmembrane region" description="Helical" evidence="1">
    <location>
        <begin position="58"/>
        <end position="76"/>
    </location>
</feature>
<dbReference type="Pfam" id="PF05656">
    <property type="entry name" value="DUF805"/>
    <property type="match status" value="1"/>
</dbReference>
<dbReference type="PANTHER" id="PTHR34980">
    <property type="entry name" value="INNER MEMBRANE PROTEIN-RELATED-RELATED"/>
    <property type="match status" value="1"/>
</dbReference>
<keyword evidence="1" id="KW-0472">Membrane</keyword>
<proteinExistence type="predicted"/>
<reference evidence="2 3" key="1">
    <citation type="submission" date="2020-02" db="EMBL/GenBank/DDBJ databases">
        <title>Pseudoroseicyclus tamarix, sp. nov., isolated from offshore sediment of a Tamarix chinensis forest.</title>
        <authorList>
            <person name="Gai Y."/>
        </authorList>
    </citation>
    <scope>NUCLEOTIDE SEQUENCE [LARGE SCALE GENOMIC DNA]</scope>
    <source>
        <strain evidence="2 3">CLL3-39</strain>
    </source>
</reference>
<evidence type="ECO:0000313" key="3">
    <source>
        <dbReference type="Proteomes" id="UP000474757"/>
    </source>
</evidence>
<dbReference type="PANTHER" id="PTHR34980:SF2">
    <property type="entry name" value="INNER MEMBRANE PROTEIN YHAH-RELATED"/>
    <property type="match status" value="1"/>
</dbReference>
<name>A0A6B2JSM1_9RHOB</name>
<dbReference type="AlphaFoldDB" id="A0A6B2JSM1"/>
<keyword evidence="1" id="KW-0812">Transmembrane</keyword>
<comment type="caution">
    <text evidence="2">The sequence shown here is derived from an EMBL/GenBank/DDBJ whole genome shotgun (WGS) entry which is preliminary data.</text>
</comment>
<dbReference type="InterPro" id="IPR008523">
    <property type="entry name" value="DUF805"/>
</dbReference>
<keyword evidence="3" id="KW-1185">Reference proteome</keyword>
<dbReference type="Proteomes" id="UP000474757">
    <property type="component" value="Unassembled WGS sequence"/>
</dbReference>
<organism evidence="2 3">
    <name type="scientific">Pseudoroseicyclus tamaricis</name>
    <dbReference type="NCBI Taxonomy" id="2705421"/>
    <lineage>
        <taxon>Bacteria</taxon>
        <taxon>Pseudomonadati</taxon>
        <taxon>Pseudomonadota</taxon>
        <taxon>Alphaproteobacteria</taxon>
        <taxon>Rhodobacterales</taxon>
        <taxon>Paracoccaceae</taxon>
        <taxon>Pseudoroseicyclus</taxon>
    </lineage>
</organism>
<feature type="transmembrane region" description="Helical" evidence="1">
    <location>
        <begin position="88"/>
        <end position="117"/>
    </location>
</feature>
<evidence type="ECO:0000256" key="1">
    <source>
        <dbReference type="SAM" id="Phobius"/>
    </source>
</evidence>
<sequence>MTFFESITRCLQRYAGFSGRAARAEFWMFALFILLGSLVLGILDGFVFGSNPSGRPKAVMSSVFQLALLLPFLAAASRRLHDTGRSGVYLAILGPLPLVLALELAAVHLFTVSALLAAPGDGTMERLTVLFGISGLVLLALVQLTCTGGLIWALSRPSQPGANVYGPAPLPRPEEPRPR</sequence>
<dbReference type="GO" id="GO:0005886">
    <property type="term" value="C:plasma membrane"/>
    <property type="evidence" value="ECO:0007669"/>
    <property type="project" value="TreeGrafter"/>
</dbReference>